<dbReference type="EMBL" id="GBXM01108376">
    <property type="protein sequence ID" value="JAH00201.1"/>
    <property type="molecule type" value="Transcribed_RNA"/>
</dbReference>
<organism evidence="1">
    <name type="scientific">Anguilla anguilla</name>
    <name type="common">European freshwater eel</name>
    <name type="synonym">Muraena anguilla</name>
    <dbReference type="NCBI Taxonomy" id="7936"/>
    <lineage>
        <taxon>Eukaryota</taxon>
        <taxon>Metazoa</taxon>
        <taxon>Chordata</taxon>
        <taxon>Craniata</taxon>
        <taxon>Vertebrata</taxon>
        <taxon>Euteleostomi</taxon>
        <taxon>Actinopterygii</taxon>
        <taxon>Neopterygii</taxon>
        <taxon>Teleostei</taxon>
        <taxon>Anguilliformes</taxon>
        <taxon>Anguillidae</taxon>
        <taxon>Anguilla</taxon>
    </lineage>
</organism>
<evidence type="ECO:0000313" key="1">
    <source>
        <dbReference type="EMBL" id="JAH00201.1"/>
    </source>
</evidence>
<reference evidence="1" key="1">
    <citation type="submission" date="2014-11" db="EMBL/GenBank/DDBJ databases">
        <authorList>
            <person name="Amaro Gonzalez C."/>
        </authorList>
    </citation>
    <scope>NUCLEOTIDE SEQUENCE</scope>
</reference>
<sequence>MTVLSYSSNLLISQLTMTSTFFSF</sequence>
<name>A0A0E9P6I4_ANGAN</name>
<accession>A0A0E9P6I4</accession>
<protein>
    <submittedName>
        <fullName evidence="1">Uncharacterized protein</fullName>
    </submittedName>
</protein>
<proteinExistence type="predicted"/>
<reference evidence="1" key="2">
    <citation type="journal article" date="2015" name="Fish Shellfish Immunol.">
        <title>Early steps in the European eel (Anguilla anguilla)-Vibrio vulnificus interaction in the gills: Role of the RtxA13 toxin.</title>
        <authorList>
            <person name="Callol A."/>
            <person name="Pajuelo D."/>
            <person name="Ebbesson L."/>
            <person name="Teles M."/>
            <person name="MacKenzie S."/>
            <person name="Amaro C."/>
        </authorList>
    </citation>
    <scope>NUCLEOTIDE SEQUENCE</scope>
</reference>
<dbReference type="AlphaFoldDB" id="A0A0E9P6I4"/>